<dbReference type="Proteomes" id="UP000250043">
    <property type="component" value="Unassembled WGS sequence"/>
</dbReference>
<evidence type="ECO:0000256" key="1">
    <source>
        <dbReference type="ARBA" id="ARBA00018517"/>
    </source>
</evidence>
<evidence type="ECO:0000313" key="9">
    <source>
        <dbReference type="EMBL" id="OCH96272.1"/>
    </source>
</evidence>
<comment type="catalytic activity">
    <reaction evidence="4">
        <text>a 5'-end (N(7)-methyl 5'-triphosphoguanosine)-ribonucleoside in snoRNA + S-adenosyl-L-methionine = a 5'-end (N(2),N(7)-dimethyl 5'-triphosphoguanosine)-ribonucleoside in snoRNA + S-adenosyl-L-homocysteine + H(+)</text>
        <dbReference type="Rhea" id="RHEA:78475"/>
        <dbReference type="Rhea" id="RHEA-COMP:19086"/>
        <dbReference type="Rhea" id="RHEA-COMP:19088"/>
        <dbReference type="ChEBI" id="CHEBI:15378"/>
        <dbReference type="ChEBI" id="CHEBI:57856"/>
        <dbReference type="ChEBI" id="CHEBI:59789"/>
        <dbReference type="ChEBI" id="CHEBI:156461"/>
        <dbReference type="ChEBI" id="CHEBI:172880"/>
    </reaction>
    <physiologicalReaction direction="left-to-right" evidence="4">
        <dbReference type="Rhea" id="RHEA:78476"/>
    </physiologicalReaction>
</comment>
<evidence type="ECO:0000256" key="7">
    <source>
        <dbReference type="ARBA" id="ARBA00049790"/>
    </source>
</evidence>
<evidence type="ECO:0000256" key="8">
    <source>
        <dbReference type="SAM" id="MobiDB-lite"/>
    </source>
</evidence>
<comment type="catalytic activity">
    <reaction evidence="5">
        <text>a 5'-end (N(2),N(7)-dimethyl 5'-triphosphoguanosine)-ribonucleoside in snRNA + S-adenosyl-L-methionine = a 5'-end (N(2),N(2),N(7)-trimethyl 5'-triphosphoguanosine)-ribonucleoside in snRNA + S-adenosyl-L-homocysteine + H(+)</text>
        <dbReference type="Rhea" id="RHEA:78479"/>
        <dbReference type="Rhea" id="RHEA-COMP:19087"/>
        <dbReference type="Rhea" id="RHEA-COMP:19089"/>
        <dbReference type="ChEBI" id="CHEBI:15378"/>
        <dbReference type="ChEBI" id="CHEBI:57856"/>
        <dbReference type="ChEBI" id="CHEBI:59789"/>
        <dbReference type="ChEBI" id="CHEBI:167623"/>
        <dbReference type="ChEBI" id="CHEBI:172880"/>
    </reaction>
    <physiologicalReaction direction="left-to-right" evidence="5">
        <dbReference type="Rhea" id="RHEA:78480"/>
    </physiologicalReaction>
</comment>
<proteinExistence type="inferred from homology"/>
<dbReference type="InterPro" id="IPR029063">
    <property type="entry name" value="SAM-dependent_MTases_sf"/>
</dbReference>
<dbReference type="FunFam" id="3.40.50.150:FF:000432">
    <property type="entry name" value="Unplaced genomic scaffold supercont2.10, whole genome shotgun sequence"/>
    <property type="match status" value="1"/>
</dbReference>
<organism evidence="9 10">
    <name type="scientific">Obba rivulosa</name>
    <dbReference type="NCBI Taxonomy" id="1052685"/>
    <lineage>
        <taxon>Eukaryota</taxon>
        <taxon>Fungi</taxon>
        <taxon>Dikarya</taxon>
        <taxon>Basidiomycota</taxon>
        <taxon>Agaricomycotina</taxon>
        <taxon>Agaricomycetes</taxon>
        <taxon>Polyporales</taxon>
        <taxon>Gelatoporiaceae</taxon>
        <taxon>Obba</taxon>
    </lineage>
</organism>
<keyword evidence="9" id="KW-0808">Transferase</keyword>
<dbReference type="SUPFAM" id="SSF53335">
    <property type="entry name" value="S-adenosyl-L-methionine-dependent methyltransferases"/>
    <property type="match status" value="1"/>
</dbReference>
<feature type="compositionally biased region" description="Polar residues" evidence="8">
    <location>
        <begin position="19"/>
        <end position="53"/>
    </location>
</feature>
<evidence type="ECO:0000313" key="10">
    <source>
        <dbReference type="Proteomes" id="UP000250043"/>
    </source>
</evidence>
<evidence type="ECO:0000256" key="3">
    <source>
        <dbReference type="ARBA" id="ARBA00047418"/>
    </source>
</evidence>
<name>A0A8E2J6X8_9APHY</name>
<sequence length="391" mass="42997">MGRKQSNLSGLARFVQALKQPSDSDAPVQQTDHTVSTSVTILPIQSDNSTAVNETGKRPSEAASPERPPAKKRKVGLLKPELSKYDAAGLVPFYTEPSQVPSHLRKYFFQRERYFSKYSEGCLLDEEGWYSVTPERIADQIAERCRCDVVLDAFCGVGGNAIAFARTCERVIALDTSPVRLALARHNAAIYGVEGRIEFILADFLSFARALLRPPSSEAHKYLPGQAADSASEARPSRKIDVVFLSPPWGGPSYLTDASPEEGGAAGDPQAALEYSLASIRPIHGAQLFKLARRITRNVAYFLPRNTRLEEVAALVDGAERDEEQSVEEILEGREDAGGAAERKEKEREMGGEKGTMEMVEVEEEWMGSKLKALTCYFGGLVQGQEDQFYA</sequence>
<evidence type="ECO:0000256" key="6">
    <source>
        <dbReference type="ARBA" id="ARBA00049075"/>
    </source>
</evidence>
<reference evidence="9 10" key="1">
    <citation type="submission" date="2016-07" db="EMBL/GenBank/DDBJ databases">
        <title>Draft genome of the white-rot fungus Obba rivulosa 3A-2.</title>
        <authorList>
            <consortium name="DOE Joint Genome Institute"/>
            <person name="Miettinen O."/>
            <person name="Riley R."/>
            <person name="Acob R."/>
            <person name="Barry K."/>
            <person name="Cullen D."/>
            <person name="De Vries R."/>
            <person name="Hainaut M."/>
            <person name="Hatakka A."/>
            <person name="Henrissat B."/>
            <person name="Hilden K."/>
            <person name="Kuo R."/>
            <person name="Labutti K."/>
            <person name="Lipzen A."/>
            <person name="Makela M.R."/>
            <person name="Sandor L."/>
            <person name="Spatafora J.W."/>
            <person name="Grigoriev I.V."/>
            <person name="Hibbett D.S."/>
        </authorList>
    </citation>
    <scope>NUCLEOTIDE SEQUENCE [LARGE SCALE GENOMIC DNA]</scope>
    <source>
        <strain evidence="9 10">3A-2</strain>
    </source>
</reference>
<dbReference type="PANTHER" id="PTHR14741">
    <property type="entry name" value="S-ADENOSYLMETHIONINE-DEPENDENT METHYLTRANSFERASE RELATED"/>
    <property type="match status" value="1"/>
</dbReference>
<dbReference type="AlphaFoldDB" id="A0A8E2J6X8"/>
<comment type="similarity">
    <text evidence="2">Belongs to the methyltransferase superfamily. Trimethylguanosine synthase family.</text>
</comment>
<evidence type="ECO:0000256" key="2">
    <source>
        <dbReference type="ARBA" id="ARBA00025783"/>
    </source>
</evidence>
<dbReference type="EMBL" id="KV722331">
    <property type="protein sequence ID" value="OCH96272.1"/>
    <property type="molecule type" value="Genomic_DNA"/>
</dbReference>
<protein>
    <recommendedName>
        <fullName evidence="1">Trimethylguanosine synthase</fullName>
    </recommendedName>
    <alternativeName>
        <fullName evidence="7">Cap-specific guanine-N(2) methyltransferase</fullName>
    </alternativeName>
</protein>
<dbReference type="Pfam" id="PF09445">
    <property type="entry name" value="Methyltransf_15"/>
    <property type="match status" value="1"/>
</dbReference>
<dbReference type="CDD" id="cd02440">
    <property type="entry name" value="AdoMet_MTases"/>
    <property type="match status" value="1"/>
</dbReference>
<feature type="region of interest" description="Disordered" evidence="8">
    <location>
        <begin position="331"/>
        <end position="354"/>
    </location>
</feature>
<dbReference type="GO" id="GO:0005634">
    <property type="term" value="C:nucleus"/>
    <property type="evidence" value="ECO:0007669"/>
    <property type="project" value="TreeGrafter"/>
</dbReference>
<keyword evidence="10" id="KW-1185">Reference proteome</keyword>
<gene>
    <name evidence="9" type="ORF">OBBRIDRAFT_815967</name>
</gene>
<keyword evidence="9" id="KW-0489">Methyltransferase</keyword>
<evidence type="ECO:0000256" key="5">
    <source>
        <dbReference type="ARBA" id="ARBA00048763"/>
    </source>
</evidence>
<evidence type="ECO:0000256" key="4">
    <source>
        <dbReference type="ARBA" id="ARBA00048740"/>
    </source>
</evidence>
<dbReference type="OrthoDB" id="194443at2759"/>
<comment type="catalytic activity">
    <reaction evidence="3">
        <text>a 5'-end (N(2),N(7)-dimethyl 5'-triphosphoguanosine)-ribonucleoside in snoRNA + S-adenosyl-L-methionine = a 5'-end (N(2),N(2),N(7)-trimethyl 5'-triphosphoguanosine)-ribonucleoside in snoRNA + S-adenosyl-L-homocysteine + H(+)</text>
        <dbReference type="Rhea" id="RHEA:78507"/>
        <dbReference type="Rhea" id="RHEA-COMP:19088"/>
        <dbReference type="Rhea" id="RHEA-COMP:19090"/>
        <dbReference type="ChEBI" id="CHEBI:15378"/>
        <dbReference type="ChEBI" id="CHEBI:57856"/>
        <dbReference type="ChEBI" id="CHEBI:59789"/>
        <dbReference type="ChEBI" id="CHEBI:167623"/>
        <dbReference type="ChEBI" id="CHEBI:172880"/>
    </reaction>
    <physiologicalReaction direction="left-to-right" evidence="3">
        <dbReference type="Rhea" id="RHEA:78508"/>
    </physiologicalReaction>
</comment>
<dbReference type="Gene3D" id="3.40.50.150">
    <property type="entry name" value="Vaccinia Virus protein VP39"/>
    <property type="match status" value="1"/>
</dbReference>
<dbReference type="PANTHER" id="PTHR14741:SF32">
    <property type="entry name" value="TRIMETHYLGUANOSINE SYNTHASE"/>
    <property type="match status" value="1"/>
</dbReference>
<accession>A0A8E2J6X8</accession>
<dbReference type="GO" id="GO:0071164">
    <property type="term" value="F:RNA cap trimethylguanosine synthase activity"/>
    <property type="evidence" value="ECO:0007669"/>
    <property type="project" value="TreeGrafter"/>
</dbReference>
<comment type="catalytic activity">
    <reaction evidence="6">
        <text>a 5'-end (N(7)-methyl 5'-triphosphoguanosine)-ribonucleoside in snRNA + S-adenosyl-L-methionine = a 5'-end (N(2),N(7)-dimethyl 5'-triphosphoguanosine)-ribonucleoside in snRNA + S-adenosyl-L-homocysteine + H(+)</text>
        <dbReference type="Rhea" id="RHEA:78471"/>
        <dbReference type="Rhea" id="RHEA-COMP:19085"/>
        <dbReference type="Rhea" id="RHEA-COMP:19087"/>
        <dbReference type="ChEBI" id="CHEBI:15378"/>
        <dbReference type="ChEBI" id="CHEBI:57856"/>
        <dbReference type="ChEBI" id="CHEBI:59789"/>
        <dbReference type="ChEBI" id="CHEBI:156461"/>
        <dbReference type="ChEBI" id="CHEBI:172880"/>
    </reaction>
    <physiologicalReaction direction="left-to-right" evidence="6">
        <dbReference type="Rhea" id="RHEA:78472"/>
    </physiologicalReaction>
</comment>
<feature type="region of interest" description="Disordered" evidence="8">
    <location>
        <begin position="1"/>
        <end position="74"/>
    </location>
</feature>
<dbReference type="InterPro" id="IPR019012">
    <property type="entry name" value="RNA_cap_Gua-N2-MeTrfase"/>
</dbReference>